<evidence type="ECO:0000313" key="1">
    <source>
        <dbReference type="EMBL" id="GAI55831.1"/>
    </source>
</evidence>
<feature type="non-terminal residue" evidence="1">
    <location>
        <position position="1"/>
    </location>
</feature>
<accession>X1QM04</accession>
<sequence length="59" mass="6093">ATLDSGKAIAGNIRSITTAVSQDLVKPLASIAGVVQGIAKVLDFISDRRKEGRKGGRGE</sequence>
<organism evidence="1">
    <name type="scientific">marine sediment metagenome</name>
    <dbReference type="NCBI Taxonomy" id="412755"/>
    <lineage>
        <taxon>unclassified sequences</taxon>
        <taxon>metagenomes</taxon>
        <taxon>ecological metagenomes</taxon>
    </lineage>
</organism>
<proteinExistence type="predicted"/>
<reference evidence="1" key="1">
    <citation type="journal article" date="2014" name="Front. Microbiol.">
        <title>High frequency of phylogenetically diverse reductive dehalogenase-homologous genes in deep subseafloor sedimentary metagenomes.</title>
        <authorList>
            <person name="Kawai M."/>
            <person name="Futagami T."/>
            <person name="Toyoda A."/>
            <person name="Takaki Y."/>
            <person name="Nishi S."/>
            <person name="Hori S."/>
            <person name="Arai W."/>
            <person name="Tsubouchi T."/>
            <person name="Morono Y."/>
            <person name="Uchiyama I."/>
            <person name="Ito T."/>
            <person name="Fujiyama A."/>
            <person name="Inagaki F."/>
            <person name="Takami H."/>
        </authorList>
    </citation>
    <scope>NUCLEOTIDE SEQUENCE</scope>
    <source>
        <strain evidence="1">Expedition CK06-06</strain>
    </source>
</reference>
<dbReference type="AlphaFoldDB" id="X1QM04"/>
<dbReference type="EMBL" id="BARV01037937">
    <property type="protein sequence ID" value="GAI55831.1"/>
    <property type="molecule type" value="Genomic_DNA"/>
</dbReference>
<gene>
    <name evidence="1" type="ORF">S06H3_58573</name>
</gene>
<name>X1QM04_9ZZZZ</name>
<comment type="caution">
    <text evidence="1">The sequence shown here is derived from an EMBL/GenBank/DDBJ whole genome shotgun (WGS) entry which is preliminary data.</text>
</comment>
<protein>
    <submittedName>
        <fullName evidence="1">Uncharacterized protein</fullName>
    </submittedName>
</protein>